<feature type="transmembrane region" description="Helical" evidence="3">
    <location>
        <begin position="78"/>
        <end position="105"/>
    </location>
</feature>
<dbReference type="PANTHER" id="PTHR48051:SF1">
    <property type="entry name" value="RAS SUPPRESSOR PROTEIN 1"/>
    <property type="match status" value="1"/>
</dbReference>
<keyword evidence="1" id="KW-0433">Leucine-rich repeat</keyword>
<sequence>MQLASVSPDAQPVESGRRGRLVVCVARRWYPVVWLSLWLTHAACAVFLGASALLYWYADHPYLTYFADLIAPKHARHFRAAGALCFALAALHVASWLEMLALSALSRRLVLSRDEFTAARQTPRLQRWRSSWRQLRHAVSWRLTAKPAPRVVRYPWQALRFVLWACCSRQGLLGIDSPLFELMFTVREGLEVASQTYQARQLSERIASPSLNSASVALLVVNCWSTPLLQHSLRSRPAVARCVCLAVDFAINASANMLVPWLILAPYVPVWDAEQFTYDVAQLYEDVWFGNMVMQHRMLFAASTLDVVSKLVPHLSMLLCLVSIRSLVQRASSPGPIAPEPSQRPSLQAPKLAKGPDLRMVPAPWVDMRSRKAQAVRLAFVAWGVAVLAIHVLAHSVHRAEFPGCKQVMHPWFVATFACATLEVNCHRLPARLTPSDVLVQVHPANLMTLVFSHCDALEVPPEIRRFPSLLGVEIYNATLVSWPSHAALDPAIHKSIVFLLFIHVMLAELPPGVMGPLPDTLTDVELAFTNLTTLPEDLHERWHGMATFYFEYSRLQVFPRTLCHLPVYDLSLIGNDIASVPELAELTTTEHYTLALSHNPLQSLPDSIPIDVTIAFLMLEGTRLEALPEWVGQRVKERFDKERLTFPPEVMFDQDLFMKLPVFLRVLNAGVHIFFGGLGIFVFVAQITAQYAVNYDGLVGCRQLVYPWFTTKPSCAIYSYDCYHHRVDTPSEEALDLVNLDAIGQLSFTHCAAFDMPLSLKKLRINNRLTLVIIVRANMSTFPPGLLQPLPLLLRDIEFSVTNLTSIPSDLDAIWPPMTTFYFEHSLLTEFPDVLFRLAVDDLSLIGNRIETVPGFKNNAVAHGLIALAGNPLKELPDSIGEGSGTWFFLLDDTLLSAVPAWLGEITLVAATLSNTPFCALHNSTETAIYAEGAVTCERSIYGATGRAPLEVITHDSVR</sequence>
<dbReference type="Gene3D" id="3.80.10.10">
    <property type="entry name" value="Ribonuclease Inhibitor"/>
    <property type="match status" value="2"/>
</dbReference>
<evidence type="ECO:0000313" key="5">
    <source>
        <dbReference type="Proteomes" id="UP001209570"/>
    </source>
</evidence>
<keyword evidence="3" id="KW-1133">Transmembrane helix</keyword>
<evidence type="ECO:0000256" key="2">
    <source>
        <dbReference type="ARBA" id="ARBA00022737"/>
    </source>
</evidence>
<dbReference type="PANTHER" id="PTHR48051">
    <property type="match status" value="1"/>
</dbReference>
<evidence type="ECO:0000313" key="4">
    <source>
        <dbReference type="EMBL" id="KAJ0395941.1"/>
    </source>
</evidence>
<dbReference type="Proteomes" id="UP001209570">
    <property type="component" value="Unassembled WGS sequence"/>
</dbReference>
<evidence type="ECO:0000256" key="1">
    <source>
        <dbReference type="ARBA" id="ARBA00022614"/>
    </source>
</evidence>
<protein>
    <submittedName>
        <fullName evidence="4">Uncharacterized protein</fullName>
    </submittedName>
</protein>
<keyword evidence="3" id="KW-0812">Transmembrane</keyword>
<feature type="transmembrane region" description="Helical" evidence="3">
    <location>
        <begin position="663"/>
        <end position="686"/>
    </location>
</feature>
<keyword evidence="2" id="KW-0677">Repeat</keyword>
<dbReference type="InterPro" id="IPR050216">
    <property type="entry name" value="LRR_domain-containing"/>
</dbReference>
<dbReference type="GO" id="GO:0005737">
    <property type="term" value="C:cytoplasm"/>
    <property type="evidence" value="ECO:0007669"/>
    <property type="project" value="TreeGrafter"/>
</dbReference>
<name>A0AAD5LC65_PYTIN</name>
<dbReference type="AlphaFoldDB" id="A0AAD5LC65"/>
<dbReference type="InterPro" id="IPR032675">
    <property type="entry name" value="LRR_dom_sf"/>
</dbReference>
<feature type="transmembrane region" description="Helical" evidence="3">
    <location>
        <begin position="37"/>
        <end position="58"/>
    </location>
</feature>
<gene>
    <name evidence="4" type="ORF">P43SY_003301</name>
</gene>
<organism evidence="4 5">
    <name type="scientific">Pythium insidiosum</name>
    <name type="common">Pythiosis disease agent</name>
    <dbReference type="NCBI Taxonomy" id="114742"/>
    <lineage>
        <taxon>Eukaryota</taxon>
        <taxon>Sar</taxon>
        <taxon>Stramenopiles</taxon>
        <taxon>Oomycota</taxon>
        <taxon>Peronosporomycetes</taxon>
        <taxon>Pythiales</taxon>
        <taxon>Pythiaceae</taxon>
        <taxon>Pythium</taxon>
    </lineage>
</organism>
<accession>A0AAD5LC65</accession>
<dbReference type="EMBL" id="JAKCXM010000317">
    <property type="protein sequence ID" value="KAJ0395941.1"/>
    <property type="molecule type" value="Genomic_DNA"/>
</dbReference>
<reference evidence="4" key="1">
    <citation type="submission" date="2021-12" db="EMBL/GenBank/DDBJ databases">
        <title>Prjna785345.</title>
        <authorList>
            <person name="Rujirawat T."/>
            <person name="Krajaejun T."/>
        </authorList>
    </citation>
    <scope>NUCLEOTIDE SEQUENCE</scope>
    <source>
        <strain evidence="4">Pi057C3</strain>
    </source>
</reference>
<comment type="caution">
    <text evidence="4">The sequence shown here is derived from an EMBL/GenBank/DDBJ whole genome shotgun (WGS) entry which is preliminary data.</text>
</comment>
<dbReference type="SUPFAM" id="SSF52058">
    <property type="entry name" value="L domain-like"/>
    <property type="match status" value="2"/>
</dbReference>
<keyword evidence="5" id="KW-1185">Reference proteome</keyword>
<keyword evidence="3" id="KW-0472">Membrane</keyword>
<proteinExistence type="predicted"/>
<evidence type="ECO:0000256" key="3">
    <source>
        <dbReference type="SAM" id="Phobius"/>
    </source>
</evidence>